<evidence type="ECO:0000256" key="1">
    <source>
        <dbReference type="SAM" id="Coils"/>
    </source>
</evidence>
<sequence>YHSKKLAEVGDALNLRLVYGFVPKEGSLEKIIEKRAYEVAKEIVMRTSHTMKLEDQENTKERLQKAIQDRAEKIKQEMPKYLWD</sequence>
<evidence type="ECO:0000313" key="2">
    <source>
        <dbReference type="EMBL" id="GAH10930.1"/>
    </source>
</evidence>
<reference evidence="2" key="1">
    <citation type="journal article" date="2014" name="Front. Microbiol.">
        <title>High frequency of phylogenetically diverse reductive dehalogenase-homologous genes in deep subseafloor sedimentary metagenomes.</title>
        <authorList>
            <person name="Kawai M."/>
            <person name="Futagami T."/>
            <person name="Toyoda A."/>
            <person name="Takaki Y."/>
            <person name="Nishi S."/>
            <person name="Hori S."/>
            <person name="Arai W."/>
            <person name="Tsubouchi T."/>
            <person name="Morono Y."/>
            <person name="Uchiyama I."/>
            <person name="Ito T."/>
            <person name="Fujiyama A."/>
            <person name="Inagaki F."/>
            <person name="Takami H."/>
        </authorList>
    </citation>
    <scope>NUCLEOTIDE SEQUENCE</scope>
    <source>
        <strain evidence="2">Expedition CK06-06</strain>
    </source>
</reference>
<protein>
    <submittedName>
        <fullName evidence="2">Uncharacterized protein</fullName>
    </submittedName>
</protein>
<keyword evidence="1" id="KW-0175">Coiled coil</keyword>
<proteinExistence type="predicted"/>
<feature type="non-terminal residue" evidence="2">
    <location>
        <position position="1"/>
    </location>
</feature>
<gene>
    <name evidence="2" type="ORF">S01H4_52208</name>
</gene>
<organism evidence="2">
    <name type="scientific">marine sediment metagenome</name>
    <dbReference type="NCBI Taxonomy" id="412755"/>
    <lineage>
        <taxon>unclassified sequences</taxon>
        <taxon>metagenomes</taxon>
        <taxon>ecological metagenomes</taxon>
    </lineage>
</organism>
<dbReference type="EMBL" id="BART01029803">
    <property type="protein sequence ID" value="GAH10930.1"/>
    <property type="molecule type" value="Genomic_DNA"/>
</dbReference>
<feature type="coiled-coil region" evidence="1">
    <location>
        <begin position="46"/>
        <end position="73"/>
    </location>
</feature>
<comment type="caution">
    <text evidence="2">The sequence shown here is derived from an EMBL/GenBank/DDBJ whole genome shotgun (WGS) entry which is preliminary data.</text>
</comment>
<name>X1DRQ1_9ZZZZ</name>
<accession>X1DRQ1</accession>
<dbReference type="AlphaFoldDB" id="X1DRQ1"/>